<feature type="region of interest" description="Disordered" evidence="9">
    <location>
        <begin position="155"/>
        <end position="182"/>
    </location>
</feature>
<dbReference type="Pfam" id="PF24863">
    <property type="entry name" value="zf-CCCH_Mcm10"/>
    <property type="match status" value="1"/>
</dbReference>
<dbReference type="GO" id="GO:0043596">
    <property type="term" value="C:nuclear replication fork"/>
    <property type="evidence" value="ECO:0007669"/>
    <property type="project" value="TreeGrafter"/>
</dbReference>
<feature type="compositionally biased region" description="Polar residues" evidence="9">
    <location>
        <begin position="28"/>
        <end position="37"/>
    </location>
</feature>
<dbReference type="InterPro" id="IPR040184">
    <property type="entry name" value="Mcm10"/>
</dbReference>
<feature type="compositionally biased region" description="Polar residues" evidence="9">
    <location>
        <begin position="155"/>
        <end position="164"/>
    </location>
</feature>
<keyword evidence="11" id="KW-1185">Reference proteome</keyword>
<feature type="compositionally biased region" description="Acidic residues" evidence="9">
    <location>
        <begin position="15"/>
        <end position="25"/>
    </location>
</feature>
<evidence type="ECO:0000259" key="10">
    <source>
        <dbReference type="SMART" id="SM01280"/>
    </source>
</evidence>
<keyword evidence="5" id="KW-0479">Metal-binding</keyword>
<dbReference type="KEGG" id="osn:115213060"/>
<feature type="compositionally biased region" description="Polar residues" evidence="9">
    <location>
        <begin position="661"/>
        <end position="674"/>
    </location>
</feature>
<gene>
    <name evidence="12" type="primary">LOC115213060</name>
</gene>
<dbReference type="RefSeq" id="XP_029637829.1">
    <property type="nucleotide sequence ID" value="XM_029781969.2"/>
</dbReference>
<feature type="region of interest" description="Disordered" evidence="9">
    <location>
        <begin position="656"/>
        <end position="679"/>
    </location>
</feature>
<keyword evidence="7" id="KW-0862">Zinc</keyword>
<comment type="subcellular location">
    <subcellularLocation>
        <location evidence="1">Nucleus</location>
    </subcellularLocation>
</comment>
<evidence type="ECO:0000256" key="7">
    <source>
        <dbReference type="ARBA" id="ARBA00022833"/>
    </source>
</evidence>
<dbReference type="PANTHER" id="PTHR13454">
    <property type="entry name" value="PROTEIN MCM10 HOMOLOG"/>
    <property type="match status" value="1"/>
</dbReference>
<accession>A0A6P7SHE5</accession>
<evidence type="ECO:0000256" key="4">
    <source>
        <dbReference type="ARBA" id="ARBA00022705"/>
    </source>
</evidence>
<evidence type="ECO:0000256" key="8">
    <source>
        <dbReference type="ARBA" id="ARBA00023242"/>
    </source>
</evidence>
<evidence type="ECO:0000256" key="6">
    <source>
        <dbReference type="ARBA" id="ARBA00022771"/>
    </source>
</evidence>
<dbReference type="PANTHER" id="PTHR13454:SF11">
    <property type="entry name" value="PROTEIN MCM10 HOMOLOG"/>
    <property type="match status" value="1"/>
</dbReference>
<feature type="compositionally biased region" description="Acidic residues" evidence="9">
    <location>
        <begin position="169"/>
        <end position="179"/>
    </location>
</feature>
<protein>
    <recommendedName>
        <fullName evidence="3">Protein MCM10 homolog</fullName>
    </recommendedName>
</protein>
<comment type="similarity">
    <text evidence="2">Belongs to the MCM10 family.</text>
</comment>
<keyword evidence="6" id="KW-0863">Zinc-finger</keyword>
<dbReference type="FunFam" id="2.40.50.140:FF:000174">
    <property type="entry name" value="DNA replication licensing factor mcm10"/>
    <property type="match status" value="1"/>
</dbReference>
<proteinExistence type="inferred from homology"/>
<feature type="compositionally biased region" description="Polar residues" evidence="9">
    <location>
        <begin position="88"/>
        <end position="110"/>
    </location>
</feature>
<dbReference type="GO" id="GO:0006270">
    <property type="term" value="P:DNA replication initiation"/>
    <property type="evidence" value="ECO:0007669"/>
    <property type="project" value="InterPro"/>
</dbReference>
<dbReference type="InterPro" id="IPR015411">
    <property type="entry name" value="Rep_factor_Mcm10_C"/>
</dbReference>
<dbReference type="GO" id="GO:0008270">
    <property type="term" value="F:zinc ion binding"/>
    <property type="evidence" value="ECO:0007669"/>
    <property type="project" value="UniProtKB-KW"/>
</dbReference>
<dbReference type="Pfam" id="PF22379">
    <property type="entry name" value="OB_MCM10"/>
    <property type="match status" value="1"/>
</dbReference>
<sequence>MMDDNYNLESLVEFLGEDSSEDEEVKDQSTADFSKNCSKSLTKSTTLRSNVLGNNQPTPFSDPHSSSQENLLDELQKMRERMQELEQKLQQQNSIPSQPVNSNLPQTNSDPKPHSLLSAEVDLFTSEGQSRHVSCSKTSPSPSSVSVKLSTSLVNNGSESSTLKNELFGDSDSDWEDLEGEKPKLSEEGNQMKKLLKKSANQRIAHSATHDVASLRAKAVKTKSPVQTIINIEKQFNGQSDPKANVFTNTTAANNNCDTDPFSGIRIVNPKVSSSTMKIRMQDRRMIKLSHIHNKNPKELSECDWVTIAVVVQKGEPRKSSKGNTYSIWKLNDLQNCEENVSFFLFGEVYKTHWKLAVGSVIGLLNPNMMDKSERKQSDIAFTISHPNKLMVIGKSADLGTCQQRKKNGAPCTNTVNKMQGEFCVYHVTSAYKLTCAKRSELNSYTGVTPKCFNKKALPKGGMFFYQGKSYTSLPFGNTQQKDKITVSKLQHQQNKMGQARLSTMSLQKIGNKDQAILNKLSSDKDQAFLDILSTPSVGSMNLVKHLLKKEKFAAESGTNASVVSISPSELLKKHKQQMEVKKKITKLSNPVLGRGLQTGLNINLDCVKPGSSNSSEISRMLAVKKIQSSGGLQKEDPNAVRKEKNLKVMEKIKKRISEDLQPSTEEVSASQPPQAKRSKLLGNIDLNSSEIKKLMKLKSSHSGAITEMENEKQENYFNTLEKKEACEVKMQSITEVKCTLFSCKLCRYTALSIGDRCKKERHHVKKHQGMKRFFRCRKCKTRRIAFTLMPKDPCNECGEHNFEKTSMMPEKSGPKLQSEQLSLRGDEAKNLNSLSYNITASIEL</sequence>
<evidence type="ECO:0000256" key="1">
    <source>
        <dbReference type="ARBA" id="ARBA00004123"/>
    </source>
</evidence>
<dbReference type="GO" id="GO:0003688">
    <property type="term" value="F:DNA replication origin binding"/>
    <property type="evidence" value="ECO:0007669"/>
    <property type="project" value="TreeGrafter"/>
</dbReference>
<dbReference type="InterPro" id="IPR055065">
    <property type="entry name" value="OB_MCM10"/>
</dbReference>
<dbReference type="Proteomes" id="UP000515154">
    <property type="component" value="Linkage group LG6"/>
</dbReference>
<dbReference type="Pfam" id="PF09332">
    <property type="entry name" value="Mcm10"/>
    <property type="match status" value="1"/>
</dbReference>
<organism evidence="11 12">
    <name type="scientific">Octopus sinensis</name>
    <name type="common">East Asian common octopus</name>
    <dbReference type="NCBI Taxonomy" id="2607531"/>
    <lineage>
        <taxon>Eukaryota</taxon>
        <taxon>Metazoa</taxon>
        <taxon>Spiralia</taxon>
        <taxon>Lophotrochozoa</taxon>
        <taxon>Mollusca</taxon>
        <taxon>Cephalopoda</taxon>
        <taxon>Coleoidea</taxon>
        <taxon>Octopodiformes</taxon>
        <taxon>Octopoda</taxon>
        <taxon>Incirrata</taxon>
        <taxon>Octopodidae</taxon>
        <taxon>Octopus</taxon>
    </lineage>
</organism>
<reference evidence="12" key="1">
    <citation type="submission" date="2025-08" db="UniProtKB">
        <authorList>
            <consortium name="RefSeq"/>
        </authorList>
    </citation>
    <scope>IDENTIFICATION</scope>
</reference>
<evidence type="ECO:0000256" key="5">
    <source>
        <dbReference type="ARBA" id="ARBA00022723"/>
    </source>
</evidence>
<evidence type="ECO:0000313" key="11">
    <source>
        <dbReference type="Proteomes" id="UP000515154"/>
    </source>
</evidence>
<feature type="compositionally biased region" description="Polar residues" evidence="9">
    <location>
        <begin position="48"/>
        <end position="70"/>
    </location>
</feature>
<keyword evidence="4" id="KW-0235">DNA replication</keyword>
<feature type="region of interest" description="Disordered" evidence="9">
    <location>
        <begin position="15"/>
        <end position="115"/>
    </location>
</feature>
<dbReference type="Pfam" id="PF09329">
    <property type="entry name" value="zf-primase"/>
    <property type="match status" value="1"/>
</dbReference>
<keyword evidence="8" id="KW-0539">Nucleus</keyword>
<feature type="domain" description="Replication factor Mcm10 C-terminal" evidence="10">
    <location>
        <begin position="533"/>
        <end position="834"/>
    </location>
</feature>
<evidence type="ECO:0000256" key="9">
    <source>
        <dbReference type="SAM" id="MobiDB-lite"/>
    </source>
</evidence>
<dbReference type="InterPro" id="IPR056791">
    <property type="entry name" value="Znf_Mcm10_C"/>
</dbReference>
<feature type="compositionally biased region" description="Basic and acidic residues" evidence="9">
    <location>
        <begin position="74"/>
        <end position="87"/>
    </location>
</feature>
<dbReference type="AlphaFoldDB" id="A0A6P7SHE5"/>
<dbReference type="GO" id="GO:0003697">
    <property type="term" value="F:single-stranded DNA binding"/>
    <property type="evidence" value="ECO:0007669"/>
    <property type="project" value="InterPro"/>
</dbReference>
<evidence type="ECO:0000256" key="2">
    <source>
        <dbReference type="ARBA" id="ARBA00009679"/>
    </source>
</evidence>
<name>A0A6P7SHE5_9MOLL</name>
<dbReference type="InterPro" id="IPR015408">
    <property type="entry name" value="Znf_Mcm10/DnaG"/>
</dbReference>
<evidence type="ECO:0000313" key="12">
    <source>
        <dbReference type="RefSeq" id="XP_029637829.1"/>
    </source>
</evidence>
<evidence type="ECO:0000256" key="3">
    <source>
        <dbReference type="ARBA" id="ARBA00017770"/>
    </source>
</evidence>
<dbReference type="InterPro" id="IPR012340">
    <property type="entry name" value="NA-bd_OB-fold"/>
</dbReference>
<feature type="compositionally biased region" description="Low complexity" evidence="9">
    <location>
        <begin position="38"/>
        <end position="47"/>
    </location>
</feature>
<dbReference type="Gene3D" id="2.40.50.140">
    <property type="entry name" value="Nucleic acid-binding proteins"/>
    <property type="match status" value="1"/>
</dbReference>
<dbReference type="SMART" id="SM01280">
    <property type="entry name" value="Mcm10"/>
    <property type="match status" value="1"/>
</dbReference>